<keyword evidence="2" id="KW-1185">Reference proteome</keyword>
<proteinExistence type="predicted"/>
<dbReference type="EMBL" id="JAUEPR010000041">
    <property type="protein sequence ID" value="KAK0472346.1"/>
    <property type="molecule type" value="Genomic_DNA"/>
</dbReference>
<gene>
    <name evidence="1" type="ORF">IW261DRAFT_1424401</name>
</gene>
<reference evidence="1" key="1">
    <citation type="submission" date="2023-06" db="EMBL/GenBank/DDBJ databases">
        <authorList>
            <consortium name="Lawrence Berkeley National Laboratory"/>
            <person name="Ahrendt S."/>
            <person name="Sahu N."/>
            <person name="Indic B."/>
            <person name="Wong-Bajracharya J."/>
            <person name="Merenyi Z."/>
            <person name="Ke H.-M."/>
            <person name="Monk M."/>
            <person name="Kocsube S."/>
            <person name="Drula E."/>
            <person name="Lipzen A."/>
            <person name="Balint B."/>
            <person name="Henrissat B."/>
            <person name="Andreopoulos B."/>
            <person name="Martin F.M."/>
            <person name="Harder C.B."/>
            <person name="Rigling D."/>
            <person name="Ford K.L."/>
            <person name="Foster G.D."/>
            <person name="Pangilinan J."/>
            <person name="Papanicolaou A."/>
            <person name="Barry K."/>
            <person name="LaButti K."/>
            <person name="Viragh M."/>
            <person name="Koriabine M."/>
            <person name="Yan M."/>
            <person name="Riley R."/>
            <person name="Champramary S."/>
            <person name="Plett K.L."/>
            <person name="Tsai I.J."/>
            <person name="Slot J."/>
            <person name="Sipos G."/>
            <person name="Plett J."/>
            <person name="Nagy L.G."/>
            <person name="Grigoriev I.V."/>
        </authorList>
    </citation>
    <scope>NUCLEOTIDE SEQUENCE</scope>
    <source>
        <strain evidence="1">ICMP 16352</strain>
    </source>
</reference>
<dbReference type="Proteomes" id="UP001175227">
    <property type="component" value="Unassembled WGS sequence"/>
</dbReference>
<dbReference type="AlphaFoldDB" id="A0AA39T8X7"/>
<name>A0AA39T8X7_9AGAR</name>
<accession>A0AA39T8X7</accession>
<evidence type="ECO:0000313" key="2">
    <source>
        <dbReference type="Proteomes" id="UP001175227"/>
    </source>
</evidence>
<organism evidence="1 2">
    <name type="scientific">Armillaria novae-zelandiae</name>
    <dbReference type="NCBI Taxonomy" id="153914"/>
    <lineage>
        <taxon>Eukaryota</taxon>
        <taxon>Fungi</taxon>
        <taxon>Dikarya</taxon>
        <taxon>Basidiomycota</taxon>
        <taxon>Agaricomycotina</taxon>
        <taxon>Agaricomycetes</taxon>
        <taxon>Agaricomycetidae</taxon>
        <taxon>Agaricales</taxon>
        <taxon>Marasmiineae</taxon>
        <taxon>Physalacriaceae</taxon>
        <taxon>Armillaria</taxon>
    </lineage>
</organism>
<comment type="caution">
    <text evidence="1">The sequence shown here is derived from an EMBL/GenBank/DDBJ whole genome shotgun (WGS) entry which is preliminary data.</text>
</comment>
<evidence type="ECO:0000313" key="1">
    <source>
        <dbReference type="EMBL" id="KAK0472346.1"/>
    </source>
</evidence>
<sequence>MVNVINLLYVQLSKILMNHREQLSGMNLMVDVQSGINPCGRTGDGHAGKFGDFNPIRICNALESSGILTKESKGGGGMATPSMSEQSDRPARLGHAICPNFVPTSITGEPSSVQALRLTYIEIIGGPDYTIQWWHIIHNSYRMGNSSLLSTSSPQVPSTGMFGARHVTTKAGHTFYSWPQAVVCQGQSFCDAIAICMMHMMKAFAPCY</sequence>
<protein>
    <submittedName>
        <fullName evidence="1">Uncharacterized protein</fullName>
    </submittedName>
</protein>